<evidence type="ECO:0000313" key="2">
    <source>
        <dbReference type="EMBL" id="MBB4123972.1"/>
    </source>
</evidence>
<reference evidence="2 3" key="1">
    <citation type="submission" date="2020-08" db="EMBL/GenBank/DDBJ databases">
        <title>Genomic Encyclopedia of Type Strains, Phase IV (KMG-IV): sequencing the most valuable type-strain genomes for metagenomic binning, comparative biology and taxonomic classification.</title>
        <authorList>
            <person name="Goeker M."/>
        </authorList>
    </citation>
    <scope>NUCLEOTIDE SEQUENCE [LARGE SCALE GENOMIC DNA]</scope>
    <source>
        <strain evidence="2 3">DSM 28101</strain>
    </source>
</reference>
<dbReference type="Proteomes" id="UP000530571">
    <property type="component" value="Unassembled WGS sequence"/>
</dbReference>
<dbReference type="RefSeq" id="WP_183489944.1">
    <property type="nucleotide sequence ID" value="NZ_JACIDZ010000015.1"/>
</dbReference>
<comment type="caution">
    <text evidence="2">The sequence shown here is derived from an EMBL/GenBank/DDBJ whole genome shotgun (WGS) entry which is preliminary data.</text>
</comment>
<protein>
    <submittedName>
        <fullName evidence="2">Uncharacterized protein</fullName>
    </submittedName>
</protein>
<keyword evidence="1" id="KW-0812">Transmembrane</keyword>
<dbReference type="AlphaFoldDB" id="A0A7W6PD17"/>
<name>A0A7W6PD17_9HYPH</name>
<keyword evidence="1" id="KW-1133">Transmembrane helix</keyword>
<organism evidence="2 3">
    <name type="scientific">Martelella radicis</name>
    <dbReference type="NCBI Taxonomy" id="1397476"/>
    <lineage>
        <taxon>Bacteria</taxon>
        <taxon>Pseudomonadati</taxon>
        <taxon>Pseudomonadota</taxon>
        <taxon>Alphaproteobacteria</taxon>
        <taxon>Hyphomicrobiales</taxon>
        <taxon>Aurantimonadaceae</taxon>
        <taxon>Martelella</taxon>
    </lineage>
</organism>
<keyword evidence="1" id="KW-0472">Membrane</keyword>
<dbReference type="EMBL" id="JACIDZ010000015">
    <property type="protein sequence ID" value="MBB4123972.1"/>
    <property type="molecule type" value="Genomic_DNA"/>
</dbReference>
<gene>
    <name evidence="2" type="ORF">GGR30_003921</name>
</gene>
<proteinExistence type="predicted"/>
<accession>A0A7W6PD17</accession>
<evidence type="ECO:0000313" key="3">
    <source>
        <dbReference type="Proteomes" id="UP000530571"/>
    </source>
</evidence>
<sequence>MFDNLTEHSVSYIILKEWIPPLIAIVVGGLFASVLFPRWQENFSRNRARELRRLEILEEVSRCANRYIVSWKRLIIISKFELESGEPLEGDPLDRKKGFIEDRNKCRMDLSDALCIAEIYVSDHASDYIRKFRRWDDGISHKRLDELPDNDALDLEFGRMIHVLTTELRRRS</sequence>
<feature type="transmembrane region" description="Helical" evidence="1">
    <location>
        <begin position="18"/>
        <end position="39"/>
    </location>
</feature>
<keyword evidence="3" id="KW-1185">Reference proteome</keyword>
<evidence type="ECO:0000256" key="1">
    <source>
        <dbReference type="SAM" id="Phobius"/>
    </source>
</evidence>